<dbReference type="InterPro" id="IPR020846">
    <property type="entry name" value="MFS_dom"/>
</dbReference>
<dbReference type="GO" id="GO:0022857">
    <property type="term" value="F:transmembrane transporter activity"/>
    <property type="evidence" value="ECO:0007669"/>
    <property type="project" value="InterPro"/>
</dbReference>
<reference evidence="10 11" key="1">
    <citation type="submission" date="2018-06" db="EMBL/GenBank/DDBJ databases">
        <title>Genomic Encyclopedia of Type Strains, Phase IV (KMG-IV): sequencing the most valuable type-strain genomes for metagenomic binning, comparative biology and taxonomic classification.</title>
        <authorList>
            <person name="Goeker M."/>
        </authorList>
    </citation>
    <scope>NUCLEOTIDE SEQUENCE [LARGE SCALE GENOMIC DNA]</scope>
    <source>
        <strain evidence="10 11">DSM 24875</strain>
    </source>
</reference>
<keyword evidence="4 8" id="KW-0812">Transmembrane</keyword>
<dbReference type="SUPFAM" id="SSF103473">
    <property type="entry name" value="MFS general substrate transporter"/>
    <property type="match status" value="1"/>
</dbReference>
<dbReference type="EMBL" id="QNRK01000027">
    <property type="protein sequence ID" value="RBP07414.1"/>
    <property type="molecule type" value="Genomic_DNA"/>
</dbReference>
<dbReference type="Pfam" id="PF07690">
    <property type="entry name" value="MFS_1"/>
    <property type="match status" value="1"/>
</dbReference>
<keyword evidence="6 8" id="KW-0472">Membrane</keyword>
<dbReference type="PROSITE" id="PS50850">
    <property type="entry name" value="MFS"/>
    <property type="match status" value="1"/>
</dbReference>
<evidence type="ECO:0000313" key="10">
    <source>
        <dbReference type="EMBL" id="RBP07414.1"/>
    </source>
</evidence>
<proteinExistence type="predicted"/>
<organism evidence="10 11">
    <name type="scientific">Roseiarcus fermentans</name>
    <dbReference type="NCBI Taxonomy" id="1473586"/>
    <lineage>
        <taxon>Bacteria</taxon>
        <taxon>Pseudomonadati</taxon>
        <taxon>Pseudomonadota</taxon>
        <taxon>Alphaproteobacteria</taxon>
        <taxon>Hyphomicrobiales</taxon>
        <taxon>Roseiarcaceae</taxon>
        <taxon>Roseiarcus</taxon>
    </lineage>
</organism>
<evidence type="ECO:0000256" key="3">
    <source>
        <dbReference type="ARBA" id="ARBA00022475"/>
    </source>
</evidence>
<feature type="transmembrane region" description="Helical" evidence="8">
    <location>
        <begin position="155"/>
        <end position="178"/>
    </location>
</feature>
<keyword evidence="10" id="KW-0762">Sugar transport</keyword>
<evidence type="ECO:0000256" key="7">
    <source>
        <dbReference type="SAM" id="MobiDB-lite"/>
    </source>
</evidence>
<dbReference type="Gene3D" id="1.20.1250.20">
    <property type="entry name" value="MFS general substrate transporter like domains"/>
    <property type="match status" value="1"/>
</dbReference>
<feature type="transmembrane region" description="Helical" evidence="8">
    <location>
        <begin position="247"/>
        <end position="269"/>
    </location>
</feature>
<feature type="transmembrane region" description="Helical" evidence="8">
    <location>
        <begin position="55"/>
        <end position="78"/>
    </location>
</feature>
<gene>
    <name evidence="10" type="ORF">DFR50_12759</name>
</gene>
<dbReference type="Proteomes" id="UP000253529">
    <property type="component" value="Unassembled WGS sequence"/>
</dbReference>
<protein>
    <submittedName>
        <fullName evidence="10">Sugar transport protein</fullName>
    </submittedName>
</protein>
<dbReference type="InterPro" id="IPR011701">
    <property type="entry name" value="MFS"/>
</dbReference>
<comment type="caution">
    <text evidence="10">The sequence shown here is derived from an EMBL/GenBank/DDBJ whole genome shotgun (WGS) entry which is preliminary data.</text>
</comment>
<evidence type="ECO:0000256" key="1">
    <source>
        <dbReference type="ARBA" id="ARBA00004651"/>
    </source>
</evidence>
<feature type="region of interest" description="Disordered" evidence="7">
    <location>
        <begin position="500"/>
        <end position="529"/>
    </location>
</feature>
<accession>A0A366EYI1</accession>
<keyword evidence="11" id="KW-1185">Reference proteome</keyword>
<evidence type="ECO:0000256" key="5">
    <source>
        <dbReference type="ARBA" id="ARBA00022989"/>
    </source>
</evidence>
<feature type="transmembrane region" description="Helical" evidence="8">
    <location>
        <begin position="374"/>
        <end position="396"/>
    </location>
</feature>
<dbReference type="PANTHER" id="PTHR43045">
    <property type="entry name" value="SHIKIMATE TRANSPORTER"/>
    <property type="match status" value="1"/>
</dbReference>
<feature type="transmembrane region" description="Helical" evidence="8">
    <location>
        <begin position="313"/>
        <end position="332"/>
    </location>
</feature>
<feature type="transmembrane region" description="Helical" evidence="8">
    <location>
        <begin position="281"/>
        <end position="301"/>
    </location>
</feature>
<feature type="transmembrane region" description="Helical" evidence="8">
    <location>
        <begin position="90"/>
        <end position="108"/>
    </location>
</feature>
<keyword evidence="2" id="KW-0813">Transport</keyword>
<feature type="domain" description="Major facilitator superfamily (MFS) profile" evidence="9">
    <location>
        <begin position="17"/>
        <end position="431"/>
    </location>
</feature>
<dbReference type="PROSITE" id="PS00216">
    <property type="entry name" value="SUGAR_TRANSPORT_1"/>
    <property type="match status" value="1"/>
</dbReference>
<evidence type="ECO:0000259" key="9">
    <source>
        <dbReference type="PROSITE" id="PS50850"/>
    </source>
</evidence>
<feature type="transmembrane region" description="Helical" evidence="8">
    <location>
        <begin position="402"/>
        <end position="424"/>
    </location>
</feature>
<dbReference type="PANTHER" id="PTHR43045:SF1">
    <property type="entry name" value="SHIKIMATE TRANSPORTER"/>
    <property type="match status" value="1"/>
</dbReference>
<feature type="transmembrane region" description="Helical" evidence="8">
    <location>
        <begin position="338"/>
        <end position="362"/>
    </location>
</feature>
<feature type="transmembrane region" description="Helical" evidence="8">
    <location>
        <begin position="190"/>
        <end position="209"/>
    </location>
</feature>
<keyword evidence="3" id="KW-1003">Cell membrane</keyword>
<evidence type="ECO:0000256" key="2">
    <source>
        <dbReference type="ARBA" id="ARBA00022448"/>
    </source>
</evidence>
<dbReference type="RefSeq" id="WP_113891336.1">
    <property type="nucleotide sequence ID" value="NZ_QNRK01000027.1"/>
</dbReference>
<comment type="subcellular location">
    <subcellularLocation>
        <location evidence="1">Cell membrane</location>
        <topology evidence="1">Multi-pass membrane protein</topology>
    </subcellularLocation>
</comment>
<dbReference type="CDD" id="cd17369">
    <property type="entry name" value="MFS_ShiA_like"/>
    <property type="match status" value="1"/>
</dbReference>
<sequence length="529" mass="55864">MTATHLEPAGQRQSRAAAASGWIGSALAYYDFFIYATAASLVFPQLFFPSANPTLGIVASLATYGVGCVARPIGAVALGHIGDTRGRRNAMLVCLVLMGLSTMAIGMLPSYGRAGVWAPALLVALRLVQGFAVAGEISGASSMILEHAPFGRRGYFASFALQGAQAGQILAAVAFLPLSWVLPQRTFMAWGWRIPFLLSVFVLVAGYFIRREVSETPAFVEEAAKGEAPRAPVIEAIAHHWDDMLRVVGMSLMNVVPVVATMFGAAIAVQPGHGVAMDASVYLWMPAVGNLVAVVVIPFVGNFSDRVGRRPPMIVGSLLSGLLAFAYLYAISVRSAPLAFLFSVLMWGVLYQGYNAVFPSFYPELFPTRARVSGMAIAQTIGIMLTALLPALFAAVAPPGSAGAPTMIGALAFGVTVVSALAAWSARETYRVRLDDLGERNAACVDRATYYAMRRLSAAGATGCAPARRENLDPGFREGPLDIGESDAAGTFRATALMHASRCGSDRRAVSPSPRRGAASRRRAPAPDG</sequence>
<dbReference type="InterPro" id="IPR005829">
    <property type="entry name" value="Sugar_transporter_CS"/>
</dbReference>
<keyword evidence="5 8" id="KW-1133">Transmembrane helix</keyword>
<feature type="transmembrane region" description="Helical" evidence="8">
    <location>
        <begin position="114"/>
        <end position="134"/>
    </location>
</feature>
<dbReference type="OrthoDB" id="9783227at2"/>
<dbReference type="AlphaFoldDB" id="A0A366EYI1"/>
<evidence type="ECO:0000256" key="4">
    <source>
        <dbReference type="ARBA" id="ARBA00022692"/>
    </source>
</evidence>
<feature type="transmembrane region" description="Helical" evidence="8">
    <location>
        <begin position="21"/>
        <end position="43"/>
    </location>
</feature>
<name>A0A366EYI1_9HYPH</name>
<feature type="compositionally biased region" description="Basic residues" evidence="7">
    <location>
        <begin position="518"/>
        <end position="529"/>
    </location>
</feature>
<evidence type="ECO:0000256" key="8">
    <source>
        <dbReference type="SAM" id="Phobius"/>
    </source>
</evidence>
<dbReference type="GO" id="GO:0005886">
    <property type="term" value="C:plasma membrane"/>
    <property type="evidence" value="ECO:0007669"/>
    <property type="project" value="UniProtKB-SubCell"/>
</dbReference>
<evidence type="ECO:0000313" key="11">
    <source>
        <dbReference type="Proteomes" id="UP000253529"/>
    </source>
</evidence>
<dbReference type="InterPro" id="IPR036259">
    <property type="entry name" value="MFS_trans_sf"/>
</dbReference>
<evidence type="ECO:0000256" key="6">
    <source>
        <dbReference type="ARBA" id="ARBA00023136"/>
    </source>
</evidence>